<dbReference type="PROSITE" id="PS50297">
    <property type="entry name" value="ANK_REP_REGION"/>
    <property type="match status" value="1"/>
</dbReference>
<sequence>MGNTNSFWSERRSSTRSSRRSSRRSSKRESMKSNTEQVGNTPSIPEISVTEASPLPSQGSVFILPEPVQTCRTRQADTAVDGLSPTDIQVQSEPLPLDLKETEQNPEVRRSMVLRRSLHLSNKSDSDSVSLVSFNPDEDRMLVTLDPLEHEWMMCASDGEWASLHHLLTKEPSIVLRKDFVTGFTCLHWAAKHGKPELIARIINFAKQHNIPISVDVRSNIGYTPLHIATMHNHIEVVKVLVGAYNADVEVRDYSGRKACQYLAGNASVDIQDIIGADEQINLEHEENRDSGCRRFSKVLQFNLKPLRLLNPSYCDSVDGDTRTREKPVRRKSTLSMMKPNLQKLRYRASEIIHSTTFHDTEEPEGSLDGSRLKSHFLV</sequence>
<dbReference type="InterPro" id="IPR002110">
    <property type="entry name" value="Ankyrin_rpt"/>
</dbReference>
<evidence type="ECO:0000256" key="3">
    <source>
        <dbReference type="PROSITE-ProRule" id="PRU00023"/>
    </source>
</evidence>
<keyword evidence="1" id="KW-0677">Repeat</keyword>
<evidence type="ECO:0000256" key="2">
    <source>
        <dbReference type="ARBA" id="ARBA00023043"/>
    </source>
</evidence>
<evidence type="ECO:0000256" key="4">
    <source>
        <dbReference type="SAM" id="MobiDB-lite"/>
    </source>
</evidence>
<keyword evidence="6" id="KW-1185">Reference proteome</keyword>
<reference evidence="5 6" key="1">
    <citation type="journal article" date="2021" name="Sci. Rep.">
        <title>Chromosome anchoring in Senegalese sole (Solea senegalensis) reveals sex-associated markers and genome rearrangements in flatfish.</title>
        <authorList>
            <person name="Guerrero-Cozar I."/>
            <person name="Gomez-Garrido J."/>
            <person name="Berbel C."/>
            <person name="Martinez-Blanch J.F."/>
            <person name="Alioto T."/>
            <person name="Claros M.G."/>
            <person name="Gagnaire P.A."/>
            <person name="Manchado M."/>
        </authorList>
    </citation>
    <scope>NUCLEOTIDE SEQUENCE [LARGE SCALE GENOMIC DNA]</scope>
    <source>
        <strain evidence="5">Sse05_10M</strain>
    </source>
</reference>
<dbReference type="Pfam" id="PF12796">
    <property type="entry name" value="Ank_2"/>
    <property type="match status" value="1"/>
</dbReference>
<dbReference type="EMBL" id="JAGKHQ010000018">
    <property type="protein sequence ID" value="KAG7486682.1"/>
    <property type="molecule type" value="Genomic_DNA"/>
</dbReference>
<evidence type="ECO:0000313" key="6">
    <source>
        <dbReference type="Proteomes" id="UP000693946"/>
    </source>
</evidence>
<protein>
    <submittedName>
        <fullName evidence="5">Ankyrin repeat domain-containing protein SOWAHC-like</fullName>
    </submittedName>
</protein>
<dbReference type="PANTHER" id="PTHR14491">
    <property type="entry name" value="SOSONDOWAH, ISOFORM G"/>
    <property type="match status" value="1"/>
</dbReference>
<dbReference type="Proteomes" id="UP000693946">
    <property type="component" value="Linkage Group LG6"/>
</dbReference>
<feature type="region of interest" description="Disordered" evidence="4">
    <location>
        <begin position="356"/>
        <end position="379"/>
    </location>
</feature>
<organism evidence="5 6">
    <name type="scientific">Solea senegalensis</name>
    <name type="common">Senegalese sole</name>
    <dbReference type="NCBI Taxonomy" id="28829"/>
    <lineage>
        <taxon>Eukaryota</taxon>
        <taxon>Metazoa</taxon>
        <taxon>Chordata</taxon>
        <taxon>Craniata</taxon>
        <taxon>Vertebrata</taxon>
        <taxon>Euteleostomi</taxon>
        <taxon>Actinopterygii</taxon>
        <taxon>Neopterygii</taxon>
        <taxon>Teleostei</taxon>
        <taxon>Neoteleostei</taxon>
        <taxon>Acanthomorphata</taxon>
        <taxon>Carangaria</taxon>
        <taxon>Pleuronectiformes</taxon>
        <taxon>Pleuronectoidei</taxon>
        <taxon>Soleidae</taxon>
        <taxon>Solea</taxon>
    </lineage>
</organism>
<dbReference type="SMART" id="SM00248">
    <property type="entry name" value="ANK"/>
    <property type="match status" value="2"/>
</dbReference>
<accession>A0AAV6QDW1</accession>
<proteinExistence type="predicted"/>
<dbReference type="PROSITE" id="PS50088">
    <property type="entry name" value="ANK_REPEAT"/>
    <property type="match status" value="1"/>
</dbReference>
<dbReference type="AlphaFoldDB" id="A0AAV6QDW1"/>
<feature type="repeat" description="ANK" evidence="3">
    <location>
        <begin position="221"/>
        <end position="242"/>
    </location>
</feature>
<gene>
    <name evidence="5" type="ORF">JOB18_035879</name>
</gene>
<comment type="caution">
    <text evidence="5">The sequence shown here is derived from an EMBL/GenBank/DDBJ whole genome shotgun (WGS) entry which is preliminary data.</text>
</comment>
<dbReference type="PANTHER" id="PTHR14491:SF4">
    <property type="entry name" value="ANKYRIN REPEAT DOMAIN-CONTAINING PROTEIN SOWAHC"/>
    <property type="match status" value="1"/>
</dbReference>
<feature type="region of interest" description="Disordered" evidence="4">
    <location>
        <begin position="1"/>
        <end position="61"/>
    </location>
</feature>
<feature type="compositionally biased region" description="Polar residues" evidence="4">
    <location>
        <begin position="34"/>
        <end position="43"/>
    </location>
</feature>
<name>A0AAV6QDW1_SOLSE</name>
<keyword evidence="2 3" id="KW-0040">ANK repeat</keyword>
<evidence type="ECO:0000256" key="1">
    <source>
        <dbReference type="ARBA" id="ARBA00022737"/>
    </source>
</evidence>
<evidence type="ECO:0000313" key="5">
    <source>
        <dbReference type="EMBL" id="KAG7486682.1"/>
    </source>
</evidence>
<feature type="compositionally biased region" description="Basic residues" evidence="4">
    <location>
        <begin position="17"/>
        <end position="26"/>
    </location>
</feature>